<proteinExistence type="predicted"/>
<feature type="compositionally biased region" description="Polar residues" evidence="1">
    <location>
        <begin position="104"/>
        <end position="116"/>
    </location>
</feature>
<name>A0A2G5VNP8_9PELO</name>
<feature type="compositionally biased region" description="Basic and acidic residues" evidence="1">
    <location>
        <begin position="126"/>
        <end position="145"/>
    </location>
</feature>
<gene>
    <name evidence="2" type="primary">Cnig_chr_I.g3123</name>
    <name evidence="2" type="ORF">B9Z55_003123</name>
</gene>
<evidence type="ECO:0000313" key="3">
    <source>
        <dbReference type="Proteomes" id="UP000230233"/>
    </source>
</evidence>
<protein>
    <submittedName>
        <fullName evidence="2">Uncharacterized protein</fullName>
    </submittedName>
</protein>
<organism evidence="2 3">
    <name type="scientific">Caenorhabditis nigoni</name>
    <dbReference type="NCBI Taxonomy" id="1611254"/>
    <lineage>
        <taxon>Eukaryota</taxon>
        <taxon>Metazoa</taxon>
        <taxon>Ecdysozoa</taxon>
        <taxon>Nematoda</taxon>
        <taxon>Chromadorea</taxon>
        <taxon>Rhabditida</taxon>
        <taxon>Rhabditina</taxon>
        <taxon>Rhabditomorpha</taxon>
        <taxon>Rhabditoidea</taxon>
        <taxon>Rhabditidae</taxon>
        <taxon>Peloderinae</taxon>
        <taxon>Caenorhabditis</taxon>
    </lineage>
</organism>
<dbReference type="Proteomes" id="UP000230233">
    <property type="component" value="Chromosome I"/>
</dbReference>
<reference evidence="3" key="1">
    <citation type="submission" date="2017-10" db="EMBL/GenBank/DDBJ databases">
        <title>Rapid genome shrinkage in a self-fertile nematode reveals novel sperm competition proteins.</title>
        <authorList>
            <person name="Yin D."/>
            <person name="Schwarz E.M."/>
            <person name="Thomas C.G."/>
            <person name="Felde R.L."/>
            <person name="Korf I.F."/>
            <person name="Cutter A.D."/>
            <person name="Schartner C.M."/>
            <person name="Ralston E.J."/>
            <person name="Meyer B.J."/>
            <person name="Haag E.S."/>
        </authorList>
    </citation>
    <scope>NUCLEOTIDE SEQUENCE [LARGE SCALE GENOMIC DNA]</scope>
    <source>
        <strain evidence="3">JU1422</strain>
    </source>
</reference>
<keyword evidence="3" id="KW-1185">Reference proteome</keyword>
<accession>A0A2G5VNP8</accession>
<evidence type="ECO:0000313" key="2">
    <source>
        <dbReference type="EMBL" id="PIC53408.1"/>
    </source>
</evidence>
<dbReference type="EMBL" id="PDUG01000001">
    <property type="protein sequence ID" value="PIC53408.1"/>
    <property type="molecule type" value="Genomic_DNA"/>
</dbReference>
<feature type="region of interest" description="Disordered" evidence="1">
    <location>
        <begin position="79"/>
        <end position="160"/>
    </location>
</feature>
<sequence length="160" mass="18484">MSPPEVEYQHRSVSERIRSKESVKSFAPNVTAENLNAIIRNDDQIYWKVLVPKKLIVMSFQEQGNPKNHRIHKLAVFNIPRRPATSPPTSCEKETHQPAPSPAPTNSALMNISMRTKCQRRRKMKKSLEQPSRREPIRRKPDTRHTQSHRARRSSSQAST</sequence>
<comment type="caution">
    <text evidence="2">The sequence shown here is derived from an EMBL/GenBank/DDBJ whole genome shotgun (WGS) entry which is preliminary data.</text>
</comment>
<dbReference type="AlphaFoldDB" id="A0A2G5VNP8"/>
<evidence type="ECO:0000256" key="1">
    <source>
        <dbReference type="SAM" id="MobiDB-lite"/>
    </source>
</evidence>